<name>A0AA35UVV3_LACSI</name>
<organism evidence="2 3">
    <name type="scientific">Lactuca saligna</name>
    <name type="common">Willowleaf lettuce</name>
    <dbReference type="NCBI Taxonomy" id="75948"/>
    <lineage>
        <taxon>Eukaryota</taxon>
        <taxon>Viridiplantae</taxon>
        <taxon>Streptophyta</taxon>
        <taxon>Embryophyta</taxon>
        <taxon>Tracheophyta</taxon>
        <taxon>Spermatophyta</taxon>
        <taxon>Magnoliopsida</taxon>
        <taxon>eudicotyledons</taxon>
        <taxon>Gunneridae</taxon>
        <taxon>Pentapetalae</taxon>
        <taxon>asterids</taxon>
        <taxon>campanulids</taxon>
        <taxon>Asterales</taxon>
        <taxon>Asteraceae</taxon>
        <taxon>Cichorioideae</taxon>
        <taxon>Cichorieae</taxon>
        <taxon>Lactucinae</taxon>
        <taxon>Lactuca</taxon>
    </lineage>
</organism>
<evidence type="ECO:0000256" key="1">
    <source>
        <dbReference type="SAM" id="MobiDB-lite"/>
    </source>
</evidence>
<feature type="region of interest" description="Disordered" evidence="1">
    <location>
        <begin position="1"/>
        <end position="59"/>
    </location>
</feature>
<accession>A0AA35UVV3</accession>
<reference evidence="2" key="1">
    <citation type="submission" date="2023-04" db="EMBL/GenBank/DDBJ databases">
        <authorList>
            <person name="Vijverberg K."/>
            <person name="Xiong W."/>
            <person name="Schranz E."/>
        </authorList>
    </citation>
    <scope>NUCLEOTIDE SEQUENCE</scope>
</reference>
<evidence type="ECO:0000313" key="2">
    <source>
        <dbReference type="EMBL" id="CAI9261651.1"/>
    </source>
</evidence>
<proteinExistence type="predicted"/>
<dbReference type="EMBL" id="OX465086">
    <property type="protein sequence ID" value="CAI9261651.1"/>
    <property type="molecule type" value="Genomic_DNA"/>
</dbReference>
<sequence length="154" mass="17947">MKNPRNQLMNLRGEYEQKRNPKSKDTKGNEASGSKGKGKLDDDDEEEEEDLSKGSHLKRKKCEQELVENLQALFPHRSMEHILNEAIDNLNVYWLEAVASFELENTSESQLDFPLTLKAFLFRCFYKVEKAPDSDNDPNLMLISFYLKHRKPQI</sequence>
<evidence type="ECO:0000313" key="3">
    <source>
        <dbReference type="Proteomes" id="UP001177003"/>
    </source>
</evidence>
<keyword evidence="3" id="KW-1185">Reference proteome</keyword>
<dbReference type="AlphaFoldDB" id="A0AA35UVV3"/>
<dbReference type="Proteomes" id="UP001177003">
    <property type="component" value="Chromosome 0"/>
</dbReference>
<feature type="compositionally biased region" description="Basic and acidic residues" evidence="1">
    <location>
        <begin position="13"/>
        <end position="28"/>
    </location>
</feature>
<feature type="compositionally biased region" description="Acidic residues" evidence="1">
    <location>
        <begin position="41"/>
        <end position="50"/>
    </location>
</feature>
<protein>
    <submittedName>
        <fullName evidence="2">Uncharacterized protein</fullName>
    </submittedName>
</protein>
<gene>
    <name evidence="2" type="ORF">LSALG_LOCUS2432</name>
</gene>